<evidence type="ECO:0000313" key="2">
    <source>
        <dbReference type="Proteomes" id="UP000006180"/>
    </source>
</evidence>
<evidence type="ECO:0000313" key="1">
    <source>
        <dbReference type="EMBL" id="AFL52878.1"/>
    </source>
</evidence>
<reference evidence="1 2" key="1">
    <citation type="journal article" date="2012" name="J. Bacteriol.">
        <title>Complete genome sequence of the broad-host-range strain Sinorhizobium fredii USDA257.</title>
        <authorList>
            <person name="Schuldes J."/>
            <person name="Rodriguez Orbegoso M."/>
            <person name="Schmeisser C."/>
            <person name="Krishnan H.B."/>
            <person name="Daniel R."/>
            <person name="Streit W.R."/>
        </authorList>
    </citation>
    <scope>NUCLEOTIDE SEQUENCE [LARGE SCALE GENOMIC DNA]</scope>
    <source>
        <strain evidence="1 2">USDA 257</strain>
    </source>
</reference>
<protein>
    <submittedName>
        <fullName evidence="1">Uncharacterized protein</fullName>
    </submittedName>
</protein>
<accession>I3XAH2</accession>
<dbReference type="Proteomes" id="UP000006180">
    <property type="component" value="Chromosome"/>
</dbReference>
<dbReference type="PATRIC" id="fig|1185652.3.peg.4504"/>
<dbReference type="EMBL" id="CP003563">
    <property type="protein sequence ID" value="AFL52878.1"/>
    <property type="molecule type" value="Genomic_DNA"/>
</dbReference>
<dbReference type="AlphaFoldDB" id="I3XAH2"/>
<gene>
    <name evidence="1" type="ORF">USDA257_c43390</name>
</gene>
<sequence length="54" mass="5574">MWRSDATEEQDRTAMNATFHGADAALFGDVMGCPTSSNAMLALDPVQAGKGGAT</sequence>
<name>I3XAH2_SINF2</name>
<proteinExistence type="predicted"/>
<dbReference type="RefSeq" id="WP_014765007.1">
    <property type="nucleotide sequence ID" value="NC_018000.1"/>
</dbReference>
<dbReference type="HOGENOM" id="CLU_3048030_0_0_5"/>
<organism evidence="1 2">
    <name type="scientific">Sinorhizobium fredii (strain USDA 257)</name>
    <dbReference type="NCBI Taxonomy" id="1185652"/>
    <lineage>
        <taxon>Bacteria</taxon>
        <taxon>Pseudomonadati</taxon>
        <taxon>Pseudomonadota</taxon>
        <taxon>Alphaproteobacteria</taxon>
        <taxon>Hyphomicrobiales</taxon>
        <taxon>Rhizobiaceae</taxon>
        <taxon>Sinorhizobium/Ensifer group</taxon>
        <taxon>Sinorhizobium</taxon>
    </lineage>
</organism>
<dbReference type="KEGG" id="sfd:USDA257_c43390"/>